<dbReference type="InterPro" id="IPR006143">
    <property type="entry name" value="RND_pump_MFP"/>
</dbReference>
<keyword evidence="7" id="KW-1185">Reference proteome</keyword>
<comment type="subcellular location">
    <subcellularLocation>
        <location evidence="1">Cell inner membrane</location>
        <topology evidence="1">Lipid-anchor</topology>
    </subcellularLocation>
</comment>
<dbReference type="SUPFAM" id="SSF111369">
    <property type="entry name" value="HlyD-like secretion proteins"/>
    <property type="match status" value="1"/>
</dbReference>
<dbReference type="RefSeq" id="WP_142893791.1">
    <property type="nucleotide sequence ID" value="NZ_ML660164.1"/>
</dbReference>
<dbReference type="Pfam" id="PF25917">
    <property type="entry name" value="BSH_RND"/>
    <property type="match status" value="1"/>
</dbReference>
<dbReference type="GO" id="GO:0046677">
    <property type="term" value="P:response to antibiotic"/>
    <property type="evidence" value="ECO:0007669"/>
    <property type="project" value="TreeGrafter"/>
</dbReference>
<dbReference type="EMBL" id="VIKS01000007">
    <property type="protein sequence ID" value="TQV87613.1"/>
    <property type="molecule type" value="Genomic_DNA"/>
</dbReference>
<feature type="domain" description="Multidrug resistance protein MdtA-like barrel-sandwich hybrid" evidence="4">
    <location>
        <begin position="70"/>
        <end position="206"/>
    </location>
</feature>
<dbReference type="Gene3D" id="2.40.30.170">
    <property type="match status" value="1"/>
</dbReference>
<evidence type="ECO:0000259" key="4">
    <source>
        <dbReference type="Pfam" id="PF25917"/>
    </source>
</evidence>
<feature type="domain" description="Multidrug resistance protein MdtA-like C-terminal permuted SH3" evidence="5">
    <location>
        <begin position="314"/>
        <end position="370"/>
    </location>
</feature>
<dbReference type="InterPro" id="IPR058625">
    <property type="entry name" value="MdtA-like_BSH"/>
</dbReference>
<dbReference type="AlphaFoldDB" id="A0A545UDW2"/>
<accession>A0A545UDW2</accession>
<sequence length="413" mass="44203">MKGIIIKVVAPIAIVLVGFGAVKLLEASKPQPEKKTEAIRPVSVYVERAKQSNVPLLVSTQGEVRARTEVALVAQVAGRIKSISSEFTEGGIVTSGIALISIEDTDYKLALSQAQAAVAAAEVELQEALATADVARKQLINPAKASPLALKKPQVAQARARLEAARASLSLAELNLARTQISLPFNGRVIEKSVDIGQYVTPGTSLGRAFSTNIVEVRVPLDDDELASLDLPIGFIADGKDPLIVNLSALVAGKMQYWQGELVRLDASVDSQTRSVYGQVEVRSPYDENVSQNNMPLAVGLYVKAEIQGRKINNATVIPRDALRAGNNVFVIDSEERLDIRQVKVAHSSPTMAIIDSGVQPDERVIVSSIRNPIPGMRISALENSPANTVKKNDKKKNEKTDTKAVAIAGGLE</sequence>
<name>A0A545UDW2_9GAMM</name>
<evidence type="ECO:0000256" key="3">
    <source>
        <dbReference type="SAM" id="Coils"/>
    </source>
</evidence>
<evidence type="ECO:0000313" key="7">
    <source>
        <dbReference type="Proteomes" id="UP000315439"/>
    </source>
</evidence>
<dbReference type="Proteomes" id="UP000315439">
    <property type="component" value="Unassembled WGS sequence"/>
</dbReference>
<feature type="coiled-coil region" evidence="3">
    <location>
        <begin position="111"/>
        <end position="175"/>
    </location>
</feature>
<dbReference type="GO" id="GO:0022857">
    <property type="term" value="F:transmembrane transporter activity"/>
    <property type="evidence" value="ECO:0007669"/>
    <property type="project" value="InterPro"/>
</dbReference>
<dbReference type="PANTHER" id="PTHR30158">
    <property type="entry name" value="ACRA/E-RELATED COMPONENT OF DRUG EFFLUX TRANSPORTER"/>
    <property type="match status" value="1"/>
</dbReference>
<dbReference type="Gene3D" id="2.40.50.100">
    <property type="match status" value="1"/>
</dbReference>
<evidence type="ECO:0000256" key="2">
    <source>
        <dbReference type="ARBA" id="ARBA00009477"/>
    </source>
</evidence>
<dbReference type="InterPro" id="IPR058627">
    <property type="entry name" value="MdtA-like_C"/>
</dbReference>
<protein>
    <submittedName>
        <fullName evidence="6">Efflux RND transporter periplasmic adaptor subunit</fullName>
    </submittedName>
</protein>
<dbReference type="Gene3D" id="1.10.287.470">
    <property type="entry name" value="Helix hairpin bin"/>
    <property type="match status" value="1"/>
</dbReference>
<comment type="caution">
    <text evidence="6">The sequence shown here is derived from an EMBL/GenBank/DDBJ whole genome shotgun (WGS) entry which is preliminary data.</text>
</comment>
<reference evidence="6 7" key="1">
    <citation type="submission" date="2019-07" db="EMBL/GenBank/DDBJ databases">
        <title>Draft genome for Aliikangiella sp. M105.</title>
        <authorList>
            <person name="Wang G."/>
        </authorList>
    </citation>
    <scope>NUCLEOTIDE SEQUENCE [LARGE SCALE GENOMIC DNA]</scope>
    <source>
        <strain evidence="6 7">M105</strain>
    </source>
</reference>
<organism evidence="6 7">
    <name type="scientific">Aliikangiella coralliicola</name>
    <dbReference type="NCBI Taxonomy" id="2592383"/>
    <lineage>
        <taxon>Bacteria</taxon>
        <taxon>Pseudomonadati</taxon>
        <taxon>Pseudomonadota</taxon>
        <taxon>Gammaproteobacteria</taxon>
        <taxon>Oceanospirillales</taxon>
        <taxon>Pleioneaceae</taxon>
        <taxon>Aliikangiella</taxon>
    </lineage>
</organism>
<dbReference type="Pfam" id="PF25967">
    <property type="entry name" value="RND-MFP_C"/>
    <property type="match status" value="1"/>
</dbReference>
<evidence type="ECO:0000256" key="1">
    <source>
        <dbReference type="ARBA" id="ARBA00004519"/>
    </source>
</evidence>
<dbReference type="OrthoDB" id="5730196at2"/>
<keyword evidence="3" id="KW-0175">Coiled coil</keyword>
<evidence type="ECO:0000259" key="5">
    <source>
        <dbReference type="Pfam" id="PF25967"/>
    </source>
</evidence>
<dbReference type="NCBIfam" id="TIGR01730">
    <property type="entry name" value="RND_mfp"/>
    <property type="match status" value="1"/>
</dbReference>
<evidence type="ECO:0000313" key="6">
    <source>
        <dbReference type="EMBL" id="TQV87613.1"/>
    </source>
</evidence>
<dbReference type="PANTHER" id="PTHR30158:SF24">
    <property type="entry name" value="HLYD FAMILY SECRETION PROTEIN"/>
    <property type="match status" value="1"/>
</dbReference>
<dbReference type="GO" id="GO:0005886">
    <property type="term" value="C:plasma membrane"/>
    <property type="evidence" value="ECO:0007669"/>
    <property type="project" value="TreeGrafter"/>
</dbReference>
<gene>
    <name evidence="6" type="ORF">FLL46_12140</name>
</gene>
<dbReference type="Gene3D" id="2.40.420.20">
    <property type="match status" value="1"/>
</dbReference>
<proteinExistence type="inferred from homology"/>
<comment type="similarity">
    <text evidence="2">Belongs to the membrane fusion protein (MFP) (TC 8.A.1) family.</text>
</comment>